<keyword evidence="3 7" id="KW-0812">Transmembrane</keyword>
<feature type="transmembrane region" description="Helical" evidence="7">
    <location>
        <begin position="73"/>
        <end position="94"/>
    </location>
</feature>
<feature type="transmembrane region" description="Helical" evidence="7">
    <location>
        <begin position="337"/>
        <end position="361"/>
    </location>
</feature>
<dbReference type="Pfam" id="PF00324">
    <property type="entry name" value="AA_permease"/>
    <property type="match status" value="1"/>
</dbReference>
<dbReference type="Gene3D" id="1.20.1740.10">
    <property type="entry name" value="Amino acid/polyamine transporter I"/>
    <property type="match status" value="1"/>
</dbReference>
<keyword evidence="2" id="KW-0813">Transport</keyword>
<dbReference type="GO" id="GO:0016020">
    <property type="term" value="C:membrane"/>
    <property type="evidence" value="ECO:0007669"/>
    <property type="project" value="UniProtKB-SubCell"/>
</dbReference>
<feature type="transmembrane region" description="Helical" evidence="7">
    <location>
        <begin position="413"/>
        <end position="437"/>
    </location>
</feature>
<feature type="transmembrane region" description="Helical" evidence="7">
    <location>
        <begin position="180"/>
        <end position="199"/>
    </location>
</feature>
<keyword evidence="6 7" id="KW-0472">Membrane</keyword>
<dbReference type="EMBL" id="AEVN01000086">
    <property type="protein sequence ID" value="EFY04324.1"/>
    <property type="molecule type" value="Genomic_DNA"/>
</dbReference>
<evidence type="ECO:0000313" key="10">
    <source>
        <dbReference type="Proteomes" id="UP000004923"/>
    </source>
</evidence>
<dbReference type="PROSITE" id="PS00218">
    <property type="entry name" value="AMINO_ACID_PERMEASE_1"/>
    <property type="match status" value="1"/>
</dbReference>
<keyword evidence="10" id="KW-1185">Reference proteome</keyword>
<feature type="transmembrane region" description="Helical" evidence="7">
    <location>
        <begin position="141"/>
        <end position="160"/>
    </location>
</feature>
<feature type="transmembrane region" description="Helical" evidence="7">
    <location>
        <begin position="458"/>
        <end position="480"/>
    </location>
</feature>
<dbReference type="InterPro" id="IPR004840">
    <property type="entry name" value="Amino_acid_permease_CS"/>
</dbReference>
<feature type="transmembrane region" description="Helical" evidence="7">
    <location>
        <begin position="211"/>
        <end position="233"/>
    </location>
</feature>
<dbReference type="AlphaFoldDB" id="E8LFQ9"/>
<dbReference type="InterPro" id="IPR004841">
    <property type="entry name" value="AA-permease/SLC12A_dom"/>
</dbReference>
<dbReference type="HOGENOM" id="CLU_007946_9_2_9"/>
<accession>E8LFQ9</accession>
<sequence>MMQNSGKKRKIDFFCKIADFSAFFAIQTRFFVVKSYHKNFGGTEGSTHMLKKGCVIKVMNEQSMNRSLKNRHLQMISLGGIIGSCYFLGAGYAIEQAGPAIILSYLFGGAIVLCVMLCLAELAVAKPISGSFVTYARENISSTWACGVGWAYWLNWMAYVPSEMIAAGIIMNNFVPAVSQLWWAILFGLLVTVINLFHVDNFGESEFWLSIIKIAALVGFCGVAGLIVCGLVGDQGYLGAKVLLGQGGFAPQGYWPIVLTMVIILVNFQGTEIIGLAAGECKDPAKSIPIAVRNVSWRVIALYIIPITLLLSIMPWDKASLKESVFAAALAEYGFEGLASAIAFVVLVAGVSCANSGLYGGARALHALARMDMAPAFLGKLNKNGMPQNSIIVSVCACWAVIVFYTFNPDSTLYTYLLAVSGFTGAMAWISICWSQYKFRRRLIAEGKEDTLKYKTPFFPYVTHFGIWSQVFCLAVIALTPDLRQTLYAGVPMLVVPMLCYRWRKHQKSLLQTKTQVAMAHKS</sequence>
<evidence type="ECO:0000256" key="7">
    <source>
        <dbReference type="SAM" id="Phobius"/>
    </source>
</evidence>
<feature type="transmembrane region" description="Helical" evidence="7">
    <location>
        <begin position="253"/>
        <end position="278"/>
    </location>
</feature>
<protein>
    <submittedName>
        <fullName evidence="9">Amino acid permease</fullName>
    </submittedName>
</protein>
<gene>
    <name evidence="9" type="ORF">HMPREF9443_01700</name>
</gene>
<dbReference type="Proteomes" id="UP000004923">
    <property type="component" value="Unassembled WGS sequence"/>
</dbReference>
<comment type="caution">
    <text evidence="9">The sequence shown here is derived from an EMBL/GenBank/DDBJ whole genome shotgun (WGS) entry which is preliminary data.</text>
</comment>
<comment type="subcellular location">
    <subcellularLocation>
        <location evidence="1">Membrane</location>
        <topology evidence="1">Multi-pass membrane protein</topology>
    </subcellularLocation>
</comment>
<dbReference type="PIRSF" id="PIRSF006060">
    <property type="entry name" value="AA_transporter"/>
    <property type="match status" value="1"/>
</dbReference>
<dbReference type="GO" id="GO:0055085">
    <property type="term" value="P:transmembrane transport"/>
    <property type="evidence" value="ECO:0007669"/>
    <property type="project" value="InterPro"/>
</dbReference>
<evidence type="ECO:0000256" key="5">
    <source>
        <dbReference type="ARBA" id="ARBA00022989"/>
    </source>
</evidence>
<dbReference type="eggNOG" id="COG0833">
    <property type="taxonomic scope" value="Bacteria"/>
</dbReference>
<reference evidence="9 10" key="1">
    <citation type="submission" date="2011-01" db="EMBL/GenBank/DDBJ databases">
        <authorList>
            <person name="Weinstock G."/>
            <person name="Sodergren E."/>
            <person name="Clifton S."/>
            <person name="Fulton L."/>
            <person name="Fulton B."/>
            <person name="Courtney L."/>
            <person name="Fronick C."/>
            <person name="Harrison M."/>
            <person name="Strong C."/>
            <person name="Farmer C."/>
            <person name="Delahaunty K."/>
            <person name="Markovic C."/>
            <person name="Hall O."/>
            <person name="Minx P."/>
            <person name="Tomlinson C."/>
            <person name="Mitreva M."/>
            <person name="Hou S."/>
            <person name="Chen J."/>
            <person name="Wollam A."/>
            <person name="Pepin K.H."/>
            <person name="Johnson M."/>
            <person name="Bhonagiri V."/>
            <person name="Zhang X."/>
            <person name="Suruliraj S."/>
            <person name="Warren W."/>
            <person name="Chinwalla A."/>
            <person name="Mardis E.R."/>
            <person name="Wilson R.K."/>
        </authorList>
    </citation>
    <scope>NUCLEOTIDE SEQUENCE [LARGE SCALE GENOMIC DNA]</scope>
    <source>
        <strain evidence="9 10">YIT 12067</strain>
    </source>
</reference>
<dbReference type="GO" id="GO:0006865">
    <property type="term" value="P:amino acid transport"/>
    <property type="evidence" value="ECO:0007669"/>
    <property type="project" value="UniProtKB-KW"/>
</dbReference>
<evidence type="ECO:0000256" key="2">
    <source>
        <dbReference type="ARBA" id="ARBA00022448"/>
    </source>
</evidence>
<proteinExistence type="predicted"/>
<dbReference type="PANTHER" id="PTHR43495">
    <property type="entry name" value="GABA PERMEASE"/>
    <property type="match status" value="1"/>
</dbReference>
<keyword evidence="5 7" id="KW-1133">Transmembrane helix</keyword>
<dbReference type="FunFam" id="1.20.1740.10:FF:000001">
    <property type="entry name" value="Amino acid permease"/>
    <property type="match status" value="1"/>
</dbReference>
<keyword evidence="4" id="KW-0029">Amino-acid transport</keyword>
<feature type="transmembrane region" description="Helical" evidence="7">
    <location>
        <begin position="486"/>
        <end position="504"/>
    </location>
</feature>
<evidence type="ECO:0000256" key="3">
    <source>
        <dbReference type="ARBA" id="ARBA00022692"/>
    </source>
</evidence>
<feature type="transmembrane region" description="Helical" evidence="7">
    <location>
        <begin position="100"/>
        <end position="120"/>
    </location>
</feature>
<evidence type="ECO:0000259" key="8">
    <source>
        <dbReference type="Pfam" id="PF00324"/>
    </source>
</evidence>
<evidence type="ECO:0000256" key="1">
    <source>
        <dbReference type="ARBA" id="ARBA00004141"/>
    </source>
</evidence>
<dbReference type="PANTHER" id="PTHR43495:SF5">
    <property type="entry name" value="GAMMA-AMINOBUTYRIC ACID PERMEASE"/>
    <property type="match status" value="1"/>
</dbReference>
<name>E8LFQ9_9FIRM</name>
<organism evidence="9 10">
    <name type="scientific">Phascolarctobacterium succinatutens YIT 12067</name>
    <dbReference type="NCBI Taxonomy" id="626939"/>
    <lineage>
        <taxon>Bacteria</taxon>
        <taxon>Bacillati</taxon>
        <taxon>Bacillota</taxon>
        <taxon>Negativicutes</taxon>
        <taxon>Acidaminococcales</taxon>
        <taxon>Acidaminococcaceae</taxon>
        <taxon>Phascolarctobacterium</taxon>
    </lineage>
</organism>
<evidence type="ECO:0000256" key="6">
    <source>
        <dbReference type="ARBA" id="ARBA00023136"/>
    </source>
</evidence>
<evidence type="ECO:0000256" key="4">
    <source>
        <dbReference type="ARBA" id="ARBA00022970"/>
    </source>
</evidence>
<feature type="transmembrane region" description="Helical" evidence="7">
    <location>
        <begin position="299"/>
        <end position="317"/>
    </location>
</feature>
<feature type="transmembrane region" description="Helical" evidence="7">
    <location>
        <begin position="390"/>
        <end position="407"/>
    </location>
</feature>
<evidence type="ECO:0000313" key="9">
    <source>
        <dbReference type="EMBL" id="EFY04324.1"/>
    </source>
</evidence>
<feature type="domain" description="Amino acid permease/ SLC12A" evidence="8">
    <location>
        <begin position="72"/>
        <end position="506"/>
    </location>
</feature>